<dbReference type="EMBL" id="QAOL01000058">
    <property type="protein sequence ID" value="PTQ79046.1"/>
    <property type="molecule type" value="Genomic_DNA"/>
</dbReference>
<dbReference type="Proteomes" id="UP000244110">
    <property type="component" value="Unassembled WGS sequence"/>
</dbReference>
<name>A0A2T5I5F4_9PROT</name>
<reference evidence="1 2" key="1">
    <citation type="submission" date="2018-04" db="EMBL/GenBank/DDBJ databases">
        <title>Active sludge and wastewater microbial communities from Klosterneuburg, Austria.</title>
        <authorList>
            <person name="Wagner M."/>
        </authorList>
    </citation>
    <scope>NUCLEOTIDE SEQUENCE [LARGE SCALE GENOMIC DNA]</scope>
    <source>
        <strain evidence="1 2">Nm4</strain>
    </source>
</reference>
<organism evidence="1 2">
    <name type="scientific">Nitrosomonas ureae</name>
    <dbReference type="NCBI Taxonomy" id="44577"/>
    <lineage>
        <taxon>Bacteria</taxon>
        <taxon>Pseudomonadati</taxon>
        <taxon>Pseudomonadota</taxon>
        <taxon>Betaproteobacteria</taxon>
        <taxon>Nitrosomonadales</taxon>
        <taxon>Nitrosomonadaceae</taxon>
        <taxon>Nitrosomonas</taxon>
    </lineage>
</organism>
<comment type="caution">
    <text evidence="1">The sequence shown here is derived from an EMBL/GenBank/DDBJ whole genome shotgun (WGS) entry which is preliminary data.</text>
</comment>
<proteinExistence type="predicted"/>
<sequence>MVVQHFDHAEHLYPKLLHPPLDCAASNANAFSQQLPPYFASTINPEVAFPYSVCIKFQPHVSFDAIGQSIRTSLAPFVSVITRRGNPYLPADWLDPVSRFVLIDKHHPSFRSAVSLLARNMPLPYAISRWPALIPNSPVPIP</sequence>
<evidence type="ECO:0000313" key="2">
    <source>
        <dbReference type="Proteomes" id="UP000244110"/>
    </source>
</evidence>
<accession>A0A2T5I5F4</accession>
<protein>
    <submittedName>
        <fullName evidence="1">Uncharacterized protein</fullName>
    </submittedName>
</protein>
<evidence type="ECO:0000313" key="1">
    <source>
        <dbReference type="EMBL" id="PTQ79046.1"/>
    </source>
</evidence>
<gene>
    <name evidence="1" type="ORF">C8R28_105810</name>
</gene>
<dbReference type="AlphaFoldDB" id="A0A2T5I5F4"/>